<dbReference type="Gene3D" id="2.30.33.40">
    <property type="entry name" value="GroES chaperonin"/>
    <property type="match status" value="1"/>
</dbReference>
<dbReference type="SMART" id="SM00883">
    <property type="entry name" value="Cpn10"/>
    <property type="match status" value="1"/>
</dbReference>
<proteinExistence type="predicted"/>
<dbReference type="Pfam" id="PF00166">
    <property type="entry name" value="Cpn10"/>
    <property type="match status" value="1"/>
</dbReference>
<dbReference type="GO" id="GO:0044183">
    <property type="term" value="F:protein folding chaperone"/>
    <property type="evidence" value="ECO:0007669"/>
    <property type="project" value="InterPro"/>
</dbReference>
<dbReference type="SUPFAM" id="SSF50129">
    <property type="entry name" value="GroES-like"/>
    <property type="match status" value="1"/>
</dbReference>
<reference evidence="3" key="1">
    <citation type="submission" date="2020-03" db="EMBL/GenBank/DDBJ databases">
        <title>The deep terrestrial virosphere.</title>
        <authorList>
            <person name="Holmfeldt K."/>
            <person name="Nilsson E."/>
            <person name="Simone D."/>
            <person name="Lopez-Fernandez M."/>
            <person name="Wu X."/>
            <person name="de Brujin I."/>
            <person name="Lundin D."/>
            <person name="Andersson A."/>
            <person name="Bertilsson S."/>
            <person name="Dopson M."/>
        </authorList>
    </citation>
    <scope>NUCLEOTIDE SEQUENCE</scope>
    <source>
        <strain evidence="3">MM415A00115</strain>
        <strain evidence="2">MM415B00490</strain>
    </source>
</reference>
<evidence type="ECO:0000256" key="1">
    <source>
        <dbReference type="ARBA" id="ARBA00023186"/>
    </source>
</evidence>
<evidence type="ECO:0000313" key="2">
    <source>
        <dbReference type="EMBL" id="QJA64538.1"/>
    </source>
</evidence>
<dbReference type="GO" id="GO:0005524">
    <property type="term" value="F:ATP binding"/>
    <property type="evidence" value="ECO:0007669"/>
    <property type="project" value="InterPro"/>
</dbReference>
<name>A0A6M3Y3E9_9ZZZZ</name>
<dbReference type="EMBL" id="MT141521">
    <property type="protein sequence ID" value="QJA64538.1"/>
    <property type="molecule type" value="Genomic_DNA"/>
</dbReference>
<dbReference type="EMBL" id="MT145190">
    <property type="protein sequence ID" value="QJI04769.1"/>
    <property type="molecule type" value="Genomic_DNA"/>
</dbReference>
<evidence type="ECO:0000313" key="3">
    <source>
        <dbReference type="EMBL" id="QJI04769.1"/>
    </source>
</evidence>
<dbReference type="InterPro" id="IPR020818">
    <property type="entry name" value="Chaperonin_GroES"/>
</dbReference>
<dbReference type="InterPro" id="IPR011032">
    <property type="entry name" value="GroES-like_sf"/>
</dbReference>
<organism evidence="3">
    <name type="scientific">viral metagenome</name>
    <dbReference type="NCBI Taxonomy" id="1070528"/>
    <lineage>
        <taxon>unclassified sequences</taxon>
        <taxon>metagenomes</taxon>
        <taxon>organismal metagenomes</taxon>
    </lineage>
</organism>
<sequence length="102" mass="11476">MTENNMIRPVNKNIIVKPDPVEEDHGGIIIPKHIEGHNRDMKSTNTGVIIDAGVSQEIKVGDHVLYVEGTLMKNGKRYSPDEFEHEGEKLVALKEQEIYAIL</sequence>
<protein>
    <submittedName>
        <fullName evidence="3">Putative chaperonin</fullName>
    </submittedName>
</protein>
<dbReference type="InterPro" id="IPR037124">
    <property type="entry name" value="Chaperonin_GroES_sf"/>
</dbReference>
<dbReference type="CDD" id="cd00320">
    <property type="entry name" value="cpn10"/>
    <property type="match status" value="1"/>
</dbReference>
<dbReference type="AlphaFoldDB" id="A0A6M3Y3E9"/>
<keyword evidence="1" id="KW-0143">Chaperone</keyword>
<accession>A0A6M3Y3E9</accession>
<gene>
    <name evidence="3" type="ORF">MM415A00115_0004</name>
    <name evidence="2" type="ORF">MM415B00490_0036</name>
</gene>